<sequence>MAYLDASWDVHSQASPLQFFAHLSSRYANPQSFVISREITRSPCSHPSFRIVMTAILRFGIALYSPLRHGEGHHWALVVSQPGQNSLQGRVNVYQIVHSPHDGYQTSHKIVDESNGAVLQQSGRYYGVVDLGPLHRVTTDYVFATIGTSLPSRGRTGYHQGNDGLVPGGSSDRCVC</sequence>
<gene>
    <name evidence="1" type="ORF">PISMIDRAFT_675056</name>
</gene>
<proteinExistence type="predicted"/>
<protein>
    <submittedName>
        <fullName evidence="1">Uncharacterized protein</fullName>
    </submittedName>
</protein>
<dbReference type="Proteomes" id="UP000054018">
    <property type="component" value="Unassembled WGS sequence"/>
</dbReference>
<reference evidence="2" key="2">
    <citation type="submission" date="2015-01" db="EMBL/GenBank/DDBJ databases">
        <title>Evolutionary Origins and Diversification of the Mycorrhizal Mutualists.</title>
        <authorList>
            <consortium name="DOE Joint Genome Institute"/>
            <consortium name="Mycorrhizal Genomics Consortium"/>
            <person name="Kohler A."/>
            <person name="Kuo A."/>
            <person name="Nagy L.G."/>
            <person name="Floudas D."/>
            <person name="Copeland A."/>
            <person name="Barry K.W."/>
            <person name="Cichocki N."/>
            <person name="Veneault-Fourrey C."/>
            <person name="LaButti K."/>
            <person name="Lindquist E.A."/>
            <person name="Lipzen A."/>
            <person name="Lundell T."/>
            <person name="Morin E."/>
            <person name="Murat C."/>
            <person name="Riley R."/>
            <person name="Ohm R."/>
            <person name="Sun H."/>
            <person name="Tunlid A."/>
            <person name="Henrissat B."/>
            <person name="Grigoriev I.V."/>
            <person name="Hibbett D.S."/>
            <person name="Martin F."/>
        </authorList>
    </citation>
    <scope>NUCLEOTIDE SEQUENCE [LARGE SCALE GENOMIC DNA]</scope>
    <source>
        <strain evidence="2">441</strain>
    </source>
</reference>
<organism evidence="1 2">
    <name type="scientific">Pisolithus microcarpus 441</name>
    <dbReference type="NCBI Taxonomy" id="765257"/>
    <lineage>
        <taxon>Eukaryota</taxon>
        <taxon>Fungi</taxon>
        <taxon>Dikarya</taxon>
        <taxon>Basidiomycota</taxon>
        <taxon>Agaricomycotina</taxon>
        <taxon>Agaricomycetes</taxon>
        <taxon>Agaricomycetidae</taxon>
        <taxon>Boletales</taxon>
        <taxon>Sclerodermatineae</taxon>
        <taxon>Pisolithaceae</taxon>
        <taxon>Pisolithus</taxon>
    </lineage>
</organism>
<keyword evidence="2" id="KW-1185">Reference proteome</keyword>
<dbReference type="AlphaFoldDB" id="A0A0D0A570"/>
<accession>A0A0D0A570</accession>
<reference evidence="1 2" key="1">
    <citation type="submission" date="2014-04" db="EMBL/GenBank/DDBJ databases">
        <authorList>
            <consortium name="DOE Joint Genome Institute"/>
            <person name="Kuo A."/>
            <person name="Kohler A."/>
            <person name="Costa M.D."/>
            <person name="Nagy L.G."/>
            <person name="Floudas D."/>
            <person name="Copeland A."/>
            <person name="Barry K.W."/>
            <person name="Cichocki N."/>
            <person name="Veneault-Fourrey C."/>
            <person name="LaButti K."/>
            <person name="Lindquist E.A."/>
            <person name="Lipzen A."/>
            <person name="Lundell T."/>
            <person name="Morin E."/>
            <person name="Murat C."/>
            <person name="Sun H."/>
            <person name="Tunlid A."/>
            <person name="Henrissat B."/>
            <person name="Grigoriev I.V."/>
            <person name="Hibbett D.S."/>
            <person name="Martin F."/>
            <person name="Nordberg H.P."/>
            <person name="Cantor M.N."/>
            <person name="Hua S.X."/>
        </authorList>
    </citation>
    <scope>NUCLEOTIDE SEQUENCE [LARGE SCALE GENOMIC DNA]</scope>
    <source>
        <strain evidence="1 2">441</strain>
    </source>
</reference>
<dbReference type="OrthoDB" id="2837160at2759"/>
<dbReference type="HOGENOM" id="CLU_1525762_0_0_1"/>
<evidence type="ECO:0000313" key="2">
    <source>
        <dbReference type="Proteomes" id="UP000054018"/>
    </source>
</evidence>
<evidence type="ECO:0000313" key="1">
    <source>
        <dbReference type="EMBL" id="KIK27203.1"/>
    </source>
</evidence>
<dbReference type="EMBL" id="KN833697">
    <property type="protein sequence ID" value="KIK27203.1"/>
    <property type="molecule type" value="Genomic_DNA"/>
</dbReference>
<name>A0A0D0A570_9AGAM</name>